<proteinExistence type="inferred from homology"/>
<dbReference type="Proteomes" id="UP000183569">
    <property type="component" value="Unassembled WGS sequence"/>
</dbReference>
<dbReference type="GeneID" id="23844856"/>
<keyword evidence="3" id="KW-1003">Cell membrane</keyword>
<keyword evidence="11" id="KW-1185">Reference proteome</keyword>
<dbReference type="InterPro" id="IPR006306">
    <property type="entry name" value="T3SS_HrpO"/>
</dbReference>
<accession>A0A1G4YCL3</accession>
<reference evidence="9 11" key="2">
    <citation type="submission" date="2023-10" db="EMBL/GenBank/DDBJ databases">
        <title>Genome sequencing of the isolated polysaccharide-producing bacterium Kosakonia sacchari KS2022.</title>
        <authorList>
            <person name="Yi X."/>
        </authorList>
    </citation>
    <scope>NUCLEOTIDE SEQUENCE [LARGE SCALE GENOMIC DNA]</scope>
    <source>
        <strain evidence="9 11">KS2022</strain>
    </source>
</reference>
<evidence type="ECO:0000256" key="2">
    <source>
        <dbReference type="ARBA" id="ARBA00006156"/>
    </source>
</evidence>
<dbReference type="AlphaFoldDB" id="A0A1G4YCL3"/>
<dbReference type="GO" id="GO:0005886">
    <property type="term" value="C:plasma membrane"/>
    <property type="evidence" value="ECO:0007669"/>
    <property type="project" value="UniProtKB-SubCell"/>
</dbReference>
<dbReference type="PANTHER" id="PTHR34040">
    <property type="entry name" value="FLAGELLAR BIOSYNTHETIC PROTEIN FLIQ"/>
    <property type="match status" value="1"/>
</dbReference>
<dbReference type="PANTHER" id="PTHR34040:SF2">
    <property type="entry name" value="FLAGELLAR BIOSYNTHETIC PROTEIN FLIQ"/>
    <property type="match status" value="1"/>
</dbReference>
<sequence>MYIVELLKQGLVLAMLISVPPVVTAVVAGIIIALLQSVMQLQDATLPFALKMVAVGVTLAFSGHWMLQKTVQLSINCFDLISQIRAWQ</sequence>
<evidence type="ECO:0000313" key="11">
    <source>
        <dbReference type="Proteomes" id="UP001302368"/>
    </source>
</evidence>
<dbReference type="InterPro" id="IPR002191">
    <property type="entry name" value="Bac_export_3"/>
</dbReference>
<evidence type="ECO:0000313" key="8">
    <source>
        <dbReference type="EMBL" id="SCX51260.1"/>
    </source>
</evidence>
<evidence type="ECO:0000313" key="10">
    <source>
        <dbReference type="Proteomes" id="UP000183569"/>
    </source>
</evidence>
<evidence type="ECO:0000256" key="7">
    <source>
        <dbReference type="SAM" id="Phobius"/>
    </source>
</evidence>
<dbReference type="Proteomes" id="UP001302368">
    <property type="component" value="Chromosome"/>
</dbReference>
<evidence type="ECO:0000256" key="4">
    <source>
        <dbReference type="ARBA" id="ARBA00022692"/>
    </source>
</evidence>
<evidence type="ECO:0000256" key="1">
    <source>
        <dbReference type="ARBA" id="ARBA00004651"/>
    </source>
</evidence>
<evidence type="ECO:0000256" key="3">
    <source>
        <dbReference type="ARBA" id="ARBA00022475"/>
    </source>
</evidence>
<name>A0A1G4YCL3_9ENTR</name>
<feature type="transmembrane region" description="Helical" evidence="7">
    <location>
        <begin position="12"/>
        <end position="36"/>
    </location>
</feature>
<reference evidence="8 10" key="1">
    <citation type="submission" date="2016-10" db="EMBL/GenBank/DDBJ databases">
        <authorList>
            <person name="Varghese N."/>
            <person name="Submissions S."/>
        </authorList>
    </citation>
    <scope>NUCLEOTIDE SEQUENCE [LARGE SCALE GENOMIC DNA]</scope>
    <source>
        <strain evidence="8 10">CGMCC 1.12102</strain>
    </source>
</reference>
<organism evidence="8 10">
    <name type="scientific">Kosakonia sacchari</name>
    <dbReference type="NCBI Taxonomy" id="1158459"/>
    <lineage>
        <taxon>Bacteria</taxon>
        <taxon>Pseudomonadati</taxon>
        <taxon>Pseudomonadota</taxon>
        <taxon>Gammaproteobacteria</taxon>
        <taxon>Enterobacterales</taxon>
        <taxon>Enterobacteriaceae</taxon>
        <taxon>Kosakonia</taxon>
    </lineage>
</organism>
<dbReference type="Pfam" id="PF01313">
    <property type="entry name" value="Bac_export_3"/>
    <property type="match status" value="1"/>
</dbReference>
<keyword evidence="6 7" id="KW-0472">Membrane</keyword>
<dbReference type="RefSeq" id="WP_017458112.1">
    <property type="nucleotide sequence ID" value="NZ_CP137744.1"/>
</dbReference>
<evidence type="ECO:0000256" key="5">
    <source>
        <dbReference type="ARBA" id="ARBA00022989"/>
    </source>
</evidence>
<evidence type="ECO:0000313" key="9">
    <source>
        <dbReference type="EMBL" id="WOZ77531.1"/>
    </source>
</evidence>
<dbReference type="EMBL" id="CP137744">
    <property type="protein sequence ID" value="WOZ77531.1"/>
    <property type="molecule type" value="Genomic_DNA"/>
</dbReference>
<keyword evidence="5 7" id="KW-1133">Transmembrane helix</keyword>
<feature type="transmembrane region" description="Helical" evidence="7">
    <location>
        <begin position="48"/>
        <end position="67"/>
    </location>
</feature>
<comment type="similarity">
    <text evidence="2">Belongs to the FliQ/MopD/SpaQ family.</text>
</comment>
<protein>
    <submittedName>
        <fullName evidence="8">Type III secretion protein S</fullName>
    </submittedName>
    <submittedName>
        <fullName evidence="9">Type III secretion system export apparatus subunit SctS</fullName>
    </submittedName>
</protein>
<keyword evidence="4 7" id="KW-0812">Transmembrane</keyword>
<dbReference type="EMBL" id="FMUI01000006">
    <property type="protein sequence ID" value="SCX51260.1"/>
    <property type="molecule type" value="Genomic_DNA"/>
</dbReference>
<evidence type="ECO:0000256" key="6">
    <source>
        <dbReference type="ARBA" id="ARBA00023136"/>
    </source>
</evidence>
<dbReference type="PRINTS" id="PR00952">
    <property type="entry name" value="TYPE3IMQPROT"/>
</dbReference>
<dbReference type="GO" id="GO:0009306">
    <property type="term" value="P:protein secretion"/>
    <property type="evidence" value="ECO:0007669"/>
    <property type="project" value="InterPro"/>
</dbReference>
<gene>
    <name evidence="9" type="primary">sctS</name>
    <name evidence="9" type="ORF">Q8Y70_00205</name>
    <name evidence="8" type="ORF">SAMN02927897_02424</name>
</gene>
<comment type="subcellular location">
    <subcellularLocation>
        <location evidence="1">Cell membrane</location>
        <topology evidence="1">Multi-pass membrane protein</topology>
    </subcellularLocation>
</comment>
<dbReference type="NCBIfam" id="TIGR01403">
    <property type="entry name" value="fliQ_rel_III"/>
    <property type="match status" value="1"/>
</dbReference>